<gene>
    <name evidence="3" type="ORF">RI129_000569</name>
</gene>
<dbReference type="PROSITE" id="PS00061">
    <property type="entry name" value="ADH_SHORT"/>
    <property type="match status" value="1"/>
</dbReference>
<reference evidence="3 4" key="1">
    <citation type="journal article" date="2024" name="Insects">
        <title>An Improved Chromosome-Level Genome Assembly of the Firefly Pyrocoelia pectoralis.</title>
        <authorList>
            <person name="Fu X."/>
            <person name="Meyer-Rochow V.B."/>
            <person name="Ballantyne L."/>
            <person name="Zhu X."/>
        </authorList>
    </citation>
    <scope>NUCLEOTIDE SEQUENCE [LARGE SCALE GENOMIC DNA]</scope>
    <source>
        <strain evidence="3">XCY_ONT2</strain>
    </source>
</reference>
<keyword evidence="2" id="KW-0560">Oxidoreductase</keyword>
<accession>A0AAN7VIE5</accession>
<dbReference type="InterPro" id="IPR002347">
    <property type="entry name" value="SDR_fam"/>
</dbReference>
<evidence type="ECO:0000256" key="2">
    <source>
        <dbReference type="ARBA" id="ARBA00023002"/>
    </source>
</evidence>
<name>A0AAN7VIE5_9COLE</name>
<evidence type="ECO:0000313" key="3">
    <source>
        <dbReference type="EMBL" id="KAK5649540.1"/>
    </source>
</evidence>
<dbReference type="PRINTS" id="PR00081">
    <property type="entry name" value="GDHRDH"/>
</dbReference>
<dbReference type="InterPro" id="IPR036291">
    <property type="entry name" value="NAD(P)-bd_dom_sf"/>
</dbReference>
<dbReference type="Proteomes" id="UP001329430">
    <property type="component" value="Chromosome 1"/>
</dbReference>
<evidence type="ECO:0008006" key="5">
    <source>
        <dbReference type="Google" id="ProtNLM"/>
    </source>
</evidence>
<dbReference type="EMBL" id="JAVRBK010000001">
    <property type="protein sequence ID" value="KAK5649540.1"/>
    <property type="molecule type" value="Genomic_DNA"/>
</dbReference>
<protein>
    <recommendedName>
        <fullName evidence="5">Dehydrogenase/reductase SDR family member 4</fullName>
    </recommendedName>
</protein>
<keyword evidence="4" id="KW-1185">Reference proteome</keyword>
<organism evidence="3 4">
    <name type="scientific">Pyrocoelia pectoralis</name>
    <dbReference type="NCBI Taxonomy" id="417401"/>
    <lineage>
        <taxon>Eukaryota</taxon>
        <taxon>Metazoa</taxon>
        <taxon>Ecdysozoa</taxon>
        <taxon>Arthropoda</taxon>
        <taxon>Hexapoda</taxon>
        <taxon>Insecta</taxon>
        <taxon>Pterygota</taxon>
        <taxon>Neoptera</taxon>
        <taxon>Endopterygota</taxon>
        <taxon>Coleoptera</taxon>
        <taxon>Polyphaga</taxon>
        <taxon>Elateriformia</taxon>
        <taxon>Elateroidea</taxon>
        <taxon>Lampyridae</taxon>
        <taxon>Lampyrinae</taxon>
        <taxon>Pyrocoelia</taxon>
    </lineage>
</organism>
<dbReference type="NCBIfam" id="NF005559">
    <property type="entry name" value="PRK07231.1"/>
    <property type="match status" value="1"/>
</dbReference>
<dbReference type="PRINTS" id="PR00080">
    <property type="entry name" value="SDRFAMILY"/>
</dbReference>
<dbReference type="SUPFAM" id="SSF51735">
    <property type="entry name" value="NAD(P)-binding Rossmann-fold domains"/>
    <property type="match status" value="1"/>
</dbReference>
<dbReference type="Gene3D" id="3.40.50.720">
    <property type="entry name" value="NAD(P)-binding Rossmann-like Domain"/>
    <property type="match status" value="1"/>
</dbReference>
<comment type="caution">
    <text evidence="3">The sequence shown here is derived from an EMBL/GenBank/DDBJ whole genome shotgun (WGS) entry which is preliminary data.</text>
</comment>
<dbReference type="GO" id="GO:0004090">
    <property type="term" value="F:carbonyl reductase (NADPH) activity"/>
    <property type="evidence" value="ECO:0007669"/>
    <property type="project" value="TreeGrafter"/>
</dbReference>
<dbReference type="FunFam" id="3.40.50.720:FF:000084">
    <property type="entry name" value="Short-chain dehydrogenase reductase"/>
    <property type="match status" value="1"/>
</dbReference>
<dbReference type="Pfam" id="PF13561">
    <property type="entry name" value="adh_short_C2"/>
    <property type="match status" value="1"/>
</dbReference>
<sequence>MNLCVRHCSQITRFNGKIAVITGSTQGIGLATARRFAQEGAKVIICSRKQQNVDDALKTLNNEGLDVTGLVCHVAKEDERRNLIYEAEKFGGIDILVQNAGANPKPGPIIDCSESMWNKIMDTNLKASFFLAKESLPLIRKRGGGSIIFMSTIGAYVPRKKVGAAYSVSKTGLLMLTKAMAGEFAEYNIRVNSVAPGLIETNFAQILLEDSEKKYEEILLNRSGKPESVAGVITFLASQDAEYITGENIVIAGGMTSRL</sequence>
<evidence type="ECO:0000256" key="1">
    <source>
        <dbReference type="ARBA" id="ARBA00006484"/>
    </source>
</evidence>
<evidence type="ECO:0000313" key="4">
    <source>
        <dbReference type="Proteomes" id="UP001329430"/>
    </source>
</evidence>
<dbReference type="PANTHER" id="PTHR43943">
    <property type="entry name" value="DEHYDROGENASE/REDUCTASE (SDR FAMILY) MEMBER 4"/>
    <property type="match status" value="1"/>
</dbReference>
<proteinExistence type="inferred from homology"/>
<comment type="similarity">
    <text evidence="1">Belongs to the short-chain dehydrogenases/reductases (SDR) family.</text>
</comment>
<dbReference type="PANTHER" id="PTHR43943:SF2">
    <property type="entry name" value="DEHYDROGENASE_REDUCTASE 4"/>
    <property type="match status" value="1"/>
</dbReference>
<dbReference type="InterPro" id="IPR020904">
    <property type="entry name" value="Sc_DH/Rdtase_CS"/>
</dbReference>
<dbReference type="AlphaFoldDB" id="A0AAN7VIE5"/>